<organism evidence="6 7">
    <name type="scientific">Polynucleobacter duraquae</name>
    <dbReference type="NCBI Taxonomy" id="1835254"/>
    <lineage>
        <taxon>Bacteria</taxon>
        <taxon>Pseudomonadati</taxon>
        <taxon>Pseudomonadota</taxon>
        <taxon>Betaproteobacteria</taxon>
        <taxon>Burkholderiales</taxon>
        <taxon>Burkholderiaceae</taxon>
        <taxon>Polynucleobacter</taxon>
    </lineage>
</organism>
<dbReference type="InterPro" id="IPR016154">
    <property type="entry name" value="Heat_shock_Hsp33_C"/>
</dbReference>
<dbReference type="SUPFAM" id="SSF64397">
    <property type="entry name" value="Hsp33 domain"/>
    <property type="match status" value="1"/>
</dbReference>
<accession>A0A0E3ZK31</accession>
<evidence type="ECO:0000256" key="5">
    <source>
        <dbReference type="ARBA" id="ARBA00023284"/>
    </source>
</evidence>
<dbReference type="SUPFAM" id="SSF118352">
    <property type="entry name" value="HSP33 redox switch-like"/>
    <property type="match status" value="1"/>
</dbReference>
<dbReference type="GO" id="GO:0044183">
    <property type="term" value="F:protein folding chaperone"/>
    <property type="evidence" value="ECO:0007669"/>
    <property type="project" value="TreeGrafter"/>
</dbReference>
<keyword evidence="3" id="KW-1015">Disulfide bond</keyword>
<gene>
    <name evidence="6" type="ORF">CL55_00010520</name>
</gene>
<keyword evidence="7" id="KW-1185">Reference proteome</keyword>
<dbReference type="GO" id="GO:0042026">
    <property type="term" value="P:protein refolding"/>
    <property type="evidence" value="ECO:0007669"/>
    <property type="project" value="TreeGrafter"/>
</dbReference>
<evidence type="ECO:0000313" key="7">
    <source>
        <dbReference type="Proteomes" id="UP000061135"/>
    </source>
</evidence>
<dbReference type="GO" id="GO:0005737">
    <property type="term" value="C:cytoplasm"/>
    <property type="evidence" value="ECO:0007669"/>
    <property type="project" value="InterPro"/>
</dbReference>
<dbReference type="HOGENOM" id="CLU_054493_0_0_4"/>
<dbReference type="PANTHER" id="PTHR30111:SF1">
    <property type="entry name" value="33 KDA CHAPERONIN"/>
    <property type="match status" value="1"/>
</dbReference>
<dbReference type="InterPro" id="IPR000397">
    <property type="entry name" value="Heat_shock_Hsp33"/>
</dbReference>
<evidence type="ECO:0000256" key="2">
    <source>
        <dbReference type="ARBA" id="ARBA00022833"/>
    </source>
</evidence>
<dbReference type="AlphaFoldDB" id="A0A0E3ZK31"/>
<dbReference type="InterPro" id="IPR016153">
    <property type="entry name" value="Heat_shock_Hsp33_N"/>
</dbReference>
<protein>
    <submittedName>
        <fullName evidence="6">Disulfide bond chaperones of the HSP33 family</fullName>
    </submittedName>
</protein>
<keyword evidence="2" id="KW-0862">Zinc</keyword>
<dbReference type="STRING" id="1835254.CL55_00010520"/>
<name>A0A0E3ZK31_9BURK</name>
<dbReference type="EMBL" id="CP007501">
    <property type="protein sequence ID" value="AKD25385.1"/>
    <property type="molecule type" value="Genomic_DNA"/>
</dbReference>
<dbReference type="OrthoDB" id="9793753at2"/>
<dbReference type="RefSeq" id="WP_046330178.1">
    <property type="nucleotide sequence ID" value="NZ_CP007501.1"/>
</dbReference>
<dbReference type="KEGG" id="pdq:CL55_00010520"/>
<dbReference type="InterPro" id="IPR023212">
    <property type="entry name" value="Hsp33_helix_hairpin_bin_dom_sf"/>
</dbReference>
<dbReference type="GO" id="GO:0051082">
    <property type="term" value="F:unfolded protein binding"/>
    <property type="evidence" value="ECO:0007669"/>
    <property type="project" value="InterPro"/>
</dbReference>
<dbReference type="PIRSF" id="PIRSF005261">
    <property type="entry name" value="Heat_shock_Hsp33"/>
    <property type="match status" value="1"/>
</dbReference>
<dbReference type="Gene3D" id="3.55.30.10">
    <property type="entry name" value="Hsp33 domain"/>
    <property type="match status" value="1"/>
</dbReference>
<sequence length="321" mass="35043">MNELLVFMCDGAPVRGEIVSISTAWQAVLERRNDPPVVRRILGDFVGAATLLSASLKFDGTLIIQAQSKGPIQLLVVECKSDLTMRATVKLSVDPASIDPNATLGELLDADNSGRLVITLDPSDRQPGQPPYQGIVALQEHRGTVIKPVTSTAEAIALYMQNSEQLDTRIWLASNDTHVGGLLLQRLPDSGGHAHLDPQLAAEGWTRIQTLGETITNEELLTLSPDTILRRLFLEESTESGVRSFPPRPVRFSCRCSRAKVADILRMLGEEEVESILAEQGAVETECDFCAKAYRFDAVDCRQVFKTDLLADATRPPSSGH</sequence>
<dbReference type="PANTHER" id="PTHR30111">
    <property type="entry name" value="33 KDA CHAPERONIN"/>
    <property type="match status" value="1"/>
</dbReference>
<reference evidence="6 7" key="1">
    <citation type="submission" date="2014-03" db="EMBL/GenBank/DDBJ databases">
        <title>Genome of Polynucleobacter strain MWH-MoK4.</title>
        <authorList>
            <person name="Hahn M.W."/>
        </authorList>
    </citation>
    <scope>NUCLEOTIDE SEQUENCE [LARGE SCALE GENOMIC DNA]</scope>
    <source>
        <strain evidence="6 7">MWH-MoK4</strain>
    </source>
</reference>
<dbReference type="PATRIC" id="fig|576611.7.peg.1068"/>
<dbReference type="CDD" id="cd00498">
    <property type="entry name" value="Hsp33"/>
    <property type="match status" value="1"/>
</dbReference>
<dbReference type="Proteomes" id="UP000061135">
    <property type="component" value="Chromosome"/>
</dbReference>
<evidence type="ECO:0000313" key="6">
    <source>
        <dbReference type="EMBL" id="AKD25385.1"/>
    </source>
</evidence>
<evidence type="ECO:0000256" key="3">
    <source>
        <dbReference type="ARBA" id="ARBA00023157"/>
    </source>
</evidence>
<dbReference type="Pfam" id="PF01430">
    <property type="entry name" value="HSP33"/>
    <property type="match status" value="1"/>
</dbReference>
<dbReference type="Gene3D" id="1.10.287.480">
    <property type="entry name" value="helix hairpin bin"/>
    <property type="match status" value="1"/>
</dbReference>
<dbReference type="Gene3D" id="3.90.1280.10">
    <property type="entry name" value="HSP33 redox switch-like"/>
    <property type="match status" value="1"/>
</dbReference>
<keyword evidence="4" id="KW-0143">Chaperone</keyword>
<evidence type="ECO:0000256" key="4">
    <source>
        <dbReference type="ARBA" id="ARBA00023186"/>
    </source>
</evidence>
<proteinExistence type="predicted"/>
<keyword evidence="5" id="KW-0676">Redox-active center</keyword>
<evidence type="ECO:0000256" key="1">
    <source>
        <dbReference type="ARBA" id="ARBA00022490"/>
    </source>
</evidence>
<keyword evidence="1" id="KW-0963">Cytoplasm</keyword>